<dbReference type="Proteomes" id="UP000018175">
    <property type="component" value="Unassembled WGS sequence"/>
</dbReference>
<reference evidence="2" key="1">
    <citation type="submission" date="2012-11" db="EMBL/GenBank/DDBJ databases">
        <title>Dependencies among metagenomic species, viruses, plasmids and units of genetic variation.</title>
        <authorList>
            <person name="Nielsen H.B."/>
            <person name="Almeida M."/>
            <person name="Juncker A.S."/>
            <person name="Rasmussen S."/>
            <person name="Li J."/>
            <person name="Sunagawa S."/>
            <person name="Plichta D."/>
            <person name="Gautier L."/>
            <person name="Le Chatelier E."/>
            <person name="Peletier E."/>
            <person name="Bonde I."/>
            <person name="Nielsen T."/>
            <person name="Manichanh C."/>
            <person name="Arumugam M."/>
            <person name="Batto J."/>
            <person name="Santos M.B.Q.D."/>
            <person name="Blom N."/>
            <person name="Borruel N."/>
            <person name="Burgdorf K.S."/>
            <person name="Boumezbeur F."/>
            <person name="Casellas F."/>
            <person name="Dore J."/>
            <person name="Guarner F."/>
            <person name="Hansen T."/>
            <person name="Hildebrand F."/>
            <person name="Kaas R.S."/>
            <person name="Kennedy S."/>
            <person name="Kristiansen K."/>
            <person name="Kultima J.R."/>
            <person name="Leonard P."/>
            <person name="Levenez F."/>
            <person name="Lund O."/>
            <person name="Moumen B."/>
            <person name="Le Paslier D."/>
            <person name="Pons N."/>
            <person name="Pedersen O."/>
            <person name="Prifti E."/>
            <person name="Qin J."/>
            <person name="Raes J."/>
            <person name="Tap J."/>
            <person name="Tims S."/>
            <person name="Ussery D.W."/>
            <person name="Yamada T."/>
            <person name="MetaHit consortium"/>
            <person name="Renault P."/>
            <person name="Sicheritz-Ponten T."/>
            <person name="Bork P."/>
            <person name="Wang J."/>
            <person name="Brunak S."/>
            <person name="Ehrlich S.D."/>
        </authorList>
    </citation>
    <scope>NUCLEOTIDE SEQUENCE [LARGE SCALE GENOMIC DNA]</scope>
</reference>
<proteinExistence type="predicted"/>
<comment type="caution">
    <text evidence="2">The sequence shown here is derived from an EMBL/GenBank/DDBJ whole genome shotgun (WGS) entry which is preliminary data.</text>
</comment>
<name>R6AIH2_9FIRM</name>
<dbReference type="CDD" id="cd00060">
    <property type="entry name" value="FHA"/>
    <property type="match status" value="1"/>
</dbReference>
<dbReference type="SUPFAM" id="SSF49879">
    <property type="entry name" value="SMAD/FHA domain"/>
    <property type="match status" value="1"/>
</dbReference>
<dbReference type="InterPro" id="IPR050923">
    <property type="entry name" value="Cell_Proc_Reg/RNA_Proc"/>
</dbReference>
<dbReference type="PANTHER" id="PTHR23308">
    <property type="entry name" value="NUCLEAR INHIBITOR OF PROTEIN PHOSPHATASE-1"/>
    <property type="match status" value="1"/>
</dbReference>
<dbReference type="EMBL" id="CBBU010000086">
    <property type="protein sequence ID" value="CDA40927.1"/>
    <property type="molecule type" value="Genomic_DNA"/>
</dbReference>
<dbReference type="PROSITE" id="PS50006">
    <property type="entry name" value="FHA_DOMAIN"/>
    <property type="match status" value="1"/>
</dbReference>
<organism evidence="2">
    <name type="scientific">Lachnospira eligens CAG:72</name>
    <dbReference type="NCBI Taxonomy" id="1263077"/>
    <lineage>
        <taxon>Bacteria</taxon>
        <taxon>Bacillati</taxon>
        <taxon>Bacillota</taxon>
        <taxon>Clostridia</taxon>
        <taxon>Lachnospirales</taxon>
        <taxon>Lachnospiraceae</taxon>
        <taxon>Lachnospira</taxon>
    </lineage>
</organism>
<dbReference type="InterPro" id="IPR008984">
    <property type="entry name" value="SMAD_FHA_dom_sf"/>
</dbReference>
<protein>
    <submittedName>
        <fullName evidence="2">FOG: FHA domain</fullName>
    </submittedName>
</protein>
<evidence type="ECO:0000313" key="2">
    <source>
        <dbReference type="EMBL" id="CDA40927.1"/>
    </source>
</evidence>
<feature type="domain" description="FHA" evidence="1">
    <location>
        <begin position="269"/>
        <end position="320"/>
    </location>
</feature>
<dbReference type="InterPro" id="IPR000253">
    <property type="entry name" value="FHA_dom"/>
</dbReference>
<dbReference type="Gene3D" id="2.60.200.20">
    <property type="match status" value="1"/>
</dbReference>
<dbReference type="AlphaFoldDB" id="R6AIH2"/>
<dbReference type="Pfam" id="PF00498">
    <property type="entry name" value="FHA"/>
    <property type="match status" value="1"/>
</dbReference>
<accession>R6AIH2</accession>
<dbReference type="SMART" id="SM00240">
    <property type="entry name" value="FHA"/>
    <property type="match status" value="1"/>
</dbReference>
<evidence type="ECO:0000259" key="1">
    <source>
        <dbReference type="PROSITE" id="PS50006"/>
    </source>
</evidence>
<gene>
    <name evidence="2" type="ORF">BN765_00126</name>
</gene>
<sequence>MAKFKSKIKDFTLAVRVNLGSGETLNEGEFDFFTRKYIRGLLQARKIGNNKLEYTGPSGISLTKRLKAPVNKYDFLYVMEQIIDMLGKMSMAQLPINRINFDLNNIFINEQTKELQFIYLPIVEYQNQQINMFNVVYEIIGKAHPVAEQNDGYIERFTCFMRGLQYFYPAQIEAYISNEDRRVVDVIKKHNPGQSGFMTDKPKDYYEHYDNKNVNANDSEATGLLYDDNATMVLVDDNATTLLVENEIHYPSVFRVSTNENIDINKPVFRLGKERSYCDYFVNNNSAVSRSHADIITRGNEYYIMDLNSTNKTFINGVKLVPNEEKELHDGDNVRLGNEEFVFHI</sequence>